<evidence type="ECO:0000256" key="3">
    <source>
        <dbReference type="ARBA" id="ARBA00022692"/>
    </source>
</evidence>
<protein>
    <submittedName>
        <fullName evidence="9">Lipid II flippase MurJ</fullName>
    </submittedName>
</protein>
<feature type="transmembrane region" description="Helical" evidence="8">
    <location>
        <begin position="279"/>
        <end position="300"/>
    </location>
</feature>
<dbReference type="AlphaFoldDB" id="A0A9W6H8H5"/>
<keyword evidence="5" id="KW-0573">Peptidoglycan synthesis</keyword>
<feature type="transmembrane region" description="Helical" evidence="8">
    <location>
        <begin position="119"/>
        <end position="143"/>
    </location>
</feature>
<feature type="transmembrane region" description="Helical" evidence="8">
    <location>
        <begin position="487"/>
        <end position="512"/>
    </location>
</feature>
<keyword evidence="4" id="KW-0133">Cell shape</keyword>
<feature type="transmembrane region" description="Helical" evidence="8">
    <location>
        <begin position="387"/>
        <end position="409"/>
    </location>
</feature>
<evidence type="ECO:0000256" key="5">
    <source>
        <dbReference type="ARBA" id="ARBA00022984"/>
    </source>
</evidence>
<evidence type="ECO:0000256" key="8">
    <source>
        <dbReference type="SAM" id="Phobius"/>
    </source>
</evidence>
<comment type="caution">
    <text evidence="9">The sequence shown here is derived from an EMBL/GenBank/DDBJ whole genome shotgun (WGS) entry which is preliminary data.</text>
</comment>
<keyword evidence="10" id="KW-1185">Reference proteome</keyword>
<dbReference type="GO" id="GO:0005886">
    <property type="term" value="C:plasma membrane"/>
    <property type="evidence" value="ECO:0007669"/>
    <property type="project" value="UniProtKB-SubCell"/>
</dbReference>
<evidence type="ECO:0000256" key="1">
    <source>
        <dbReference type="ARBA" id="ARBA00004651"/>
    </source>
</evidence>
<evidence type="ECO:0000313" key="10">
    <source>
        <dbReference type="Proteomes" id="UP001142372"/>
    </source>
</evidence>
<dbReference type="InterPro" id="IPR051050">
    <property type="entry name" value="Lipid_II_flippase_MurJ/MviN"/>
</dbReference>
<organism evidence="9 10">
    <name type="scientific">Leifsonia poae</name>
    <dbReference type="NCBI Taxonomy" id="110933"/>
    <lineage>
        <taxon>Bacteria</taxon>
        <taxon>Bacillati</taxon>
        <taxon>Actinomycetota</taxon>
        <taxon>Actinomycetes</taxon>
        <taxon>Micrococcales</taxon>
        <taxon>Microbacteriaceae</taxon>
        <taxon>Leifsonia</taxon>
    </lineage>
</organism>
<dbReference type="GO" id="GO:0008360">
    <property type="term" value="P:regulation of cell shape"/>
    <property type="evidence" value="ECO:0007669"/>
    <property type="project" value="UniProtKB-KW"/>
</dbReference>
<reference evidence="9" key="2">
    <citation type="submission" date="2023-01" db="EMBL/GenBank/DDBJ databases">
        <authorList>
            <person name="Sun Q."/>
            <person name="Evtushenko L."/>
        </authorList>
    </citation>
    <scope>NUCLEOTIDE SEQUENCE</scope>
    <source>
        <strain evidence="9">VKM Ac-1401</strain>
    </source>
</reference>
<keyword evidence="7 8" id="KW-0472">Membrane</keyword>
<accession>A0A9W6H8H5</accession>
<proteinExistence type="predicted"/>
<dbReference type="PANTHER" id="PTHR47019:SF1">
    <property type="entry name" value="LIPID II FLIPPASE MURJ"/>
    <property type="match status" value="1"/>
</dbReference>
<evidence type="ECO:0000313" key="9">
    <source>
        <dbReference type="EMBL" id="GLJ75829.1"/>
    </source>
</evidence>
<keyword evidence="6 8" id="KW-1133">Transmembrane helix</keyword>
<evidence type="ECO:0000256" key="2">
    <source>
        <dbReference type="ARBA" id="ARBA00022475"/>
    </source>
</evidence>
<feature type="transmembrane region" description="Helical" evidence="8">
    <location>
        <begin position="355"/>
        <end position="375"/>
    </location>
</feature>
<feature type="transmembrane region" description="Helical" evidence="8">
    <location>
        <begin position="415"/>
        <end position="437"/>
    </location>
</feature>
<sequence>MASVGRASAMLASGTFVSRILGFVKAWLLLQAIGAVAFASNPYATSTIVPNSIYALIAQGILNAVLVPQIVRASSNSDGGKAYINKLVTVGIVVFAGVALIATLLSPVLMQLFGLRGDAAAIATAFAYWSLPQIFFLGLYTLLGEVLNARKSFGPFTWAPVVNNVIGITMLVIFIAVFGSDPDSLRGAHAWNPAMVALLAGGATLGVAVQAFILFFFWKRIGLRFRFDFGWRGVNLGHAGRAAAWTFGMLIATQIAGLVETNVANSVGKGFAGPAIMNSAWLIFMLPHGIIAVSIVTAYYTRMAEHAHRGDTVSFRSDFSNGARSILLLIVFSAAALIVVAFPLASVFTPTYQDYGFVLIAYLVGLVPFSIVFMAQRAFYSLGDTRTPFYFTVAQVVLIIAGVLLCLTVDRSFRAAAIALVVSIAGTVQAIIAIWLLRRRIGGVDGRRILRGLWRFVVAAVAAMIAGAGFLVLLGGVREGSFSVSSFFGALVSIAVVGVVMLIVYVGFLALLRSRDLEAGLVPLVNRLSRRS</sequence>
<dbReference type="PANTHER" id="PTHR47019">
    <property type="entry name" value="LIPID II FLIPPASE MURJ"/>
    <property type="match status" value="1"/>
</dbReference>
<keyword evidence="2" id="KW-1003">Cell membrane</keyword>
<feature type="transmembrane region" description="Helical" evidence="8">
    <location>
        <begin position="453"/>
        <end position="475"/>
    </location>
</feature>
<feature type="transmembrane region" description="Helical" evidence="8">
    <location>
        <begin position="239"/>
        <end position="259"/>
    </location>
</feature>
<dbReference type="Proteomes" id="UP001142372">
    <property type="component" value="Unassembled WGS sequence"/>
</dbReference>
<feature type="transmembrane region" description="Helical" evidence="8">
    <location>
        <begin position="326"/>
        <end position="349"/>
    </location>
</feature>
<dbReference type="PRINTS" id="PR01806">
    <property type="entry name" value="VIRFACTRMVIN"/>
</dbReference>
<keyword evidence="3 8" id="KW-0812">Transmembrane</keyword>
<dbReference type="NCBIfam" id="TIGR01695">
    <property type="entry name" value="murJ_mviN"/>
    <property type="match status" value="1"/>
</dbReference>
<name>A0A9W6H8H5_9MICO</name>
<dbReference type="EMBL" id="BSEN01000006">
    <property type="protein sequence ID" value="GLJ75829.1"/>
    <property type="molecule type" value="Genomic_DNA"/>
</dbReference>
<evidence type="ECO:0000256" key="4">
    <source>
        <dbReference type="ARBA" id="ARBA00022960"/>
    </source>
</evidence>
<feature type="transmembrane region" description="Helical" evidence="8">
    <location>
        <begin position="155"/>
        <end position="178"/>
    </location>
</feature>
<dbReference type="Pfam" id="PF03023">
    <property type="entry name" value="MurJ"/>
    <property type="match status" value="1"/>
</dbReference>
<evidence type="ECO:0000256" key="7">
    <source>
        <dbReference type="ARBA" id="ARBA00023136"/>
    </source>
</evidence>
<feature type="transmembrane region" description="Helical" evidence="8">
    <location>
        <begin position="190"/>
        <end position="218"/>
    </location>
</feature>
<dbReference type="GO" id="GO:0015648">
    <property type="term" value="F:lipid-linked peptidoglycan transporter activity"/>
    <property type="evidence" value="ECO:0007669"/>
    <property type="project" value="TreeGrafter"/>
</dbReference>
<gene>
    <name evidence="9" type="ORF">GCM10017584_14030</name>
</gene>
<dbReference type="RefSeq" id="WP_271176510.1">
    <property type="nucleotide sequence ID" value="NZ_BAAAJO010000005.1"/>
</dbReference>
<dbReference type="GO" id="GO:0009252">
    <property type="term" value="P:peptidoglycan biosynthetic process"/>
    <property type="evidence" value="ECO:0007669"/>
    <property type="project" value="UniProtKB-KW"/>
</dbReference>
<feature type="transmembrane region" description="Helical" evidence="8">
    <location>
        <begin position="52"/>
        <end position="71"/>
    </location>
</feature>
<feature type="transmembrane region" description="Helical" evidence="8">
    <location>
        <begin position="83"/>
        <end position="113"/>
    </location>
</feature>
<reference evidence="9" key="1">
    <citation type="journal article" date="2014" name="Int. J. Syst. Evol. Microbiol.">
        <title>Complete genome sequence of Corynebacterium casei LMG S-19264T (=DSM 44701T), isolated from a smear-ripened cheese.</title>
        <authorList>
            <consortium name="US DOE Joint Genome Institute (JGI-PGF)"/>
            <person name="Walter F."/>
            <person name="Albersmeier A."/>
            <person name="Kalinowski J."/>
            <person name="Ruckert C."/>
        </authorList>
    </citation>
    <scope>NUCLEOTIDE SEQUENCE</scope>
    <source>
        <strain evidence="9">VKM Ac-1401</strain>
    </source>
</reference>
<evidence type="ECO:0000256" key="6">
    <source>
        <dbReference type="ARBA" id="ARBA00022989"/>
    </source>
</evidence>
<dbReference type="GO" id="GO:0034204">
    <property type="term" value="P:lipid translocation"/>
    <property type="evidence" value="ECO:0007669"/>
    <property type="project" value="TreeGrafter"/>
</dbReference>
<dbReference type="InterPro" id="IPR004268">
    <property type="entry name" value="MurJ"/>
</dbReference>
<feature type="transmembrane region" description="Helical" evidence="8">
    <location>
        <begin position="20"/>
        <end position="40"/>
    </location>
</feature>
<comment type="subcellular location">
    <subcellularLocation>
        <location evidence="1">Cell membrane</location>
        <topology evidence="1">Multi-pass membrane protein</topology>
    </subcellularLocation>
</comment>